<reference evidence="2 3" key="1">
    <citation type="submission" date="2020-08" db="EMBL/GenBank/DDBJ databases">
        <title>Genomic Encyclopedia of Type Strains, Phase IV (KMG-IV): sequencing the most valuable type-strain genomes for metagenomic binning, comparative biology and taxonomic classification.</title>
        <authorList>
            <person name="Goeker M."/>
        </authorList>
    </citation>
    <scope>NUCLEOTIDE SEQUENCE [LARGE SCALE GENOMIC DNA]</scope>
    <source>
        <strain evidence="2 3">DSM 27203</strain>
    </source>
</reference>
<dbReference type="GO" id="GO:0006281">
    <property type="term" value="P:DNA repair"/>
    <property type="evidence" value="ECO:0007669"/>
    <property type="project" value="InterPro"/>
</dbReference>
<evidence type="ECO:0000313" key="3">
    <source>
        <dbReference type="Proteomes" id="UP000554342"/>
    </source>
</evidence>
<name>A0A840Z3W2_9SPHN</name>
<dbReference type="PANTHER" id="PTHR33055:SF3">
    <property type="entry name" value="PUTATIVE TRANSPOSASE FOR IS117-RELATED"/>
    <property type="match status" value="1"/>
</dbReference>
<dbReference type="GO" id="GO:0006313">
    <property type="term" value="P:DNA transposition"/>
    <property type="evidence" value="ECO:0007669"/>
    <property type="project" value="InterPro"/>
</dbReference>
<evidence type="ECO:0000259" key="1">
    <source>
        <dbReference type="Pfam" id="PF02371"/>
    </source>
</evidence>
<proteinExistence type="predicted"/>
<dbReference type="AlphaFoldDB" id="A0A840Z3W2"/>
<dbReference type="GO" id="GO:0003677">
    <property type="term" value="F:DNA binding"/>
    <property type="evidence" value="ECO:0007669"/>
    <property type="project" value="InterPro"/>
</dbReference>
<dbReference type="NCBIfam" id="NF033542">
    <property type="entry name" value="transpos_IS110"/>
    <property type="match status" value="1"/>
</dbReference>
<dbReference type="PANTHER" id="PTHR33055">
    <property type="entry name" value="TRANSPOSASE FOR INSERTION SEQUENCE ELEMENT IS1111A"/>
    <property type="match status" value="1"/>
</dbReference>
<dbReference type="GO" id="GO:0004803">
    <property type="term" value="F:transposase activity"/>
    <property type="evidence" value="ECO:0007669"/>
    <property type="project" value="InterPro"/>
</dbReference>
<sequence>MKRFVKRQKNDAADAAAITEAAMRPNLLYVAVKSAEHQARAVAFRTHQSFVGQRTQLINALCGHLAEFGLVVAQGPADLKSVVGMIDDRATDLPDAVRYIARLYLDQIALLTHKIEELHSKLVASTKVDDAMRRLCTVPGIGPVSTGAIMAFAPDFTTFASGRYFAAWLGLVPRQRSTGGKTQLGSASKMARTIWAMMTREDNYRMA</sequence>
<dbReference type="SUPFAM" id="SSF48150">
    <property type="entry name" value="DNA-glycosylase"/>
    <property type="match status" value="1"/>
</dbReference>
<evidence type="ECO:0000313" key="2">
    <source>
        <dbReference type="EMBL" id="MBB5720366.1"/>
    </source>
</evidence>
<dbReference type="InterPro" id="IPR047650">
    <property type="entry name" value="Transpos_IS110"/>
</dbReference>
<comment type="caution">
    <text evidence="2">The sequence shown here is derived from an EMBL/GenBank/DDBJ whole genome shotgun (WGS) entry which is preliminary data.</text>
</comment>
<protein>
    <submittedName>
        <fullName evidence="2">Transposase</fullName>
    </submittedName>
</protein>
<feature type="domain" description="Transposase IS116/IS110/IS902 C-terminal" evidence="1">
    <location>
        <begin position="133"/>
        <end position="193"/>
    </location>
</feature>
<dbReference type="InterPro" id="IPR003346">
    <property type="entry name" value="Transposase_20"/>
</dbReference>
<dbReference type="EMBL" id="JACIJI010000016">
    <property type="protein sequence ID" value="MBB5720366.1"/>
    <property type="molecule type" value="Genomic_DNA"/>
</dbReference>
<keyword evidence="3" id="KW-1185">Reference proteome</keyword>
<gene>
    <name evidence="2" type="ORF">FHR23_003332</name>
</gene>
<dbReference type="Proteomes" id="UP000554342">
    <property type="component" value="Unassembled WGS sequence"/>
</dbReference>
<dbReference type="InterPro" id="IPR011257">
    <property type="entry name" value="DNA_glycosylase"/>
</dbReference>
<dbReference type="Pfam" id="PF02371">
    <property type="entry name" value="Transposase_20"/>
    <property type="match status" value="1"/>
</dbReference>
<accession>A0A840Z3W2</accession>
<organism evidence="2 3">
    <name type="scientific">Stakelama sediminis</name>
    <dbReference type="NCBI Taxonomy" id="463200"/>
    <lineage>
        <taxon>Bacteria</taxon>
        <taxon>Pseudomonadati</taxon>
        <taxon>Pseudomonadota</taxon>
        <taxon>Alphaproteobacteria</taxon>
        <taxon>Sphingomonadales</taxon>
        <taxon>Sphingomonadaceae</taxon>
        <taxon>Stakelama</taxon>
    </lineage>
</organism>